<dbReference type="AlphaFoldDB" id="A0AAV7KT58"/>
<evidence type="ECO:0000313" key="1">
    <source>
        <dbReference type="EMBL" id="KAJ1082636.1"/>
    </source>
</evidence>
<reference evidence="1" key="1">
    <citation type="journal article" date="2022" name="bioRxiv">
        <title>Sequencing and chromosome-scale assembly of the giantPleurodeles waltlgenome.</title>
        <authorList>
            <person name="Brown T."/>
            <person name="Elewa A."/>
            <person name="Iarovenko S."/>
            <person name="Subramanian E."/>
            <person name="Araus A.J."/>
            <person name="Petzold A."/>
            <person name="Susuki M."/>
            <person name="Suzuki K.-i.T."/>
            <person name="Hayashi T."/>
            <person name="Toyoda A."/>
            <person name="Oliveira C."/>
            <person name="Osipova E."/>
            <person name="Leigh N.D."/>
            <person name="Simon A."/>
            <person name="Yun M.H."/>
        </authorList>
    </citation>
    <scope>NUCLEOTIDE SEQUENCE</scope>
    <source>
        <strain evidence="1">20211129_DDA</strain>
        <tissue evidence="1">Liver</tissue>
    </source>
</reference>
<evidence type="ECO:0000313" key="2">
    <source>
        <dbReference type="Proteomes" id="UP001066276"/>
    </source>
</evidence>
<organism evidence="1 2">
    <name type="scientific">Pleurodeles waltl</name>
    <name type="common">Iberian ribbed newt</name>
    <dbReference type="NCBI Taxonomy" id="8319"/>
    <lineage>
        <taxon>Eukaryota</taxon>
        <taxon>Metazoa</taxon>
        <taxon>Chordata</taxon>
        <taxon>Craniata</taxon>
        <taxon>Vertebrata</taxon>
        <taxon>Euteleostomi</taxon>
        <taxon>Amphibia</taxon>
        <taxon>Batrachia</taxon>
        <taxon>Caudata</taxon>
        <taxon>Salamandroidea</taxon>
        <taxon>Salamandridae</taxon>
        <taxon>Pleurodelinae</taxon>
        <taxon>Pleurodeles</taxon>
    </lineage>
</organism>
<proteinExistence type="predicted"/>
<protein>
    <submittedName>
        <fullName evidence="1">Uncharacterized protein</fullName>
    </submittedName>
</protein>
<dbReference type="EMBL" id="JANPWB010000016">
    <property type="protein sequence ID" value="KAJ1082636.1"/>
    <property type="molecule type" value="Genomic_DNA"/>
</dbReference>
<accession>A0AAV7KT58</accession>
<name>A0AAV7KT58_PLEWA</name>
<gene>
    <name evidence="1" type="ORF">NDU88_002801</name>
</gene>
<dbReference type="Proteomes" id="UP001066276">
    <property type="component" value="Chromosome 12"/>
</dbReference>
<sequence>MEQLLLAVGTPGGQSHPARARTATLVPGLRVGRQAAGSSHLFHFQGAPSGTQGSVPSTLSGLPLHTGSGDVRVKVRLRAFSLRFSRSPGLGLSLPGLGCTACRNSS</sequence>
<comment type="caution">
    <text evidence="1">The sequence shown here is derived from an EMBL/GenBank/DDBJ whole genome shotgun (WGS) entry which is preliminary data.</text>
</comment>
<keyword evidence="2" id="KW-1185">Reference proteome</keyword>